<evidence type="ECO:0000256" key="1">
    <source>
        <dbReference type="SAM" id="Phobius"/>
    </source>
</evidence>
<organism evidence="2 3">
    <name type="scientific">Hirundo rustica rustica</name>
    <dbReference type="NCBI Taxonomy" id="333673"/>
    <lineage>
        <taxon>Eukaryota</taxon>
        <taxon>Metazoa</taxon>
        <taxon>Chordata</taxon>
        <taxon>Craniata</taxon>
        <taxon>Vertebrata</taxon>
        <taxon>Euteleostomi</taxon>
        <taxon>Archelosauria</taxon>
        <taxon>Archosauria</taxon>
        <taxon>Dinosauria</taxon>
        <taxon>Saurischia</taxon>
        <taxon>Theropoda</taxon>
        <taxon>Coelurosauria</taxon>
        <taxon>Aves</taxon>
        <taxon>Neognathae</taxon>
        <taxon>Neoaves</taxon>
        <taxon>Telluraves</taxon>
        <taxon>Australaves</taxon>
        <taxon>Passeriformes</taxon>
        <taxon>Sylvioidea</taxon>
        <taxon>Hirundinidae</taxon>
        <taxon>Hirundo</taxon>
    </lineage>
</organism>
<keyword evidence="3" id="KW-1185">Reference proteome</keyword>
<reference evidence="2 3" key="1">
    <citation type="submission" date="2018-07" db="EMBL/GenBank/DDBJ databases">
        <title>A high quality draft genome assembly of the barn swallow (H. rustica rustica).</title>
        <authorList>
            <person name="Formenti G."/>
            <person name="Chiara M."/>
            <person name="Poveda L."/>
            <person name="Francoijs K.-J."/>
            <person name="Bonisoli-Alquati A."/>
            <person name="Canova L."/>
            <person name="Gianfranceschi L."/>
            <person name="Horner D.S."/>
            <person name="Saino N."/>
        </authorList>
    </citation>
    <scope>NUCLEOTIDE SEQUENCE [LARGE SCALE GENOMIC DNA]</scope>
    <source>
        <strain evidence="2">Chelidonia</strain>
        <tissue evidence="2">Blood</tissue>
    </source>
</reference>
<dbReference type="EMBL" id="QRBI01000104">
    <property type="protein sequence ID" value="RMC15650.1"/>
    <property type="molecule type" value="Genomic_DNA"/>
</dbReference>
<dbReference type="OrthoDB" id="276744at2759"/>
<name>A0A3M0KY17_HIRRU</name>
<proteinExistence type="predicted"/>
<sequence length="194" mass="21552">MGWVKKVVLNCVTSAWGPITSVVLLGSILEPVRLNIIINDLDAGLDDAELGRVEALERELENLEGWVITKHMKFNLGKCEFCTWDGTLLGPTYLGCTDRYRKVVPQKGTWGSGQWQVEHESAVPWQPGGPTLSWGTSGTASPARKDIEELEHVQGSITEPVKGLEQKFDEEQLRELGLSSLEKRRFKGEISTCT</sequence>
<feature type="transmembrane region" description="Helical" evidence="1">
    <location>
        <begin position="7"/>
        <end position="29"/>
    </location>
</feature>
<keyword evidence="1" id="KW-1133">Transmembrane helix</keyword>
<gene>
    <name evidence="2" type="ORF">DUI87_07852</name>
</gene>
<evidence type="ECO:0000313" key="3">
    <source>
        <dbReference type="Proteomes" id="UP000269221"/>
    </source>
</evidence>
<evidence type="ECO:0008006" key="4">
    <source>
        <dbReference type="Google" id="ProtNLM"/>
    </source>
</evidence>
<keyword evidence="1" id="KW-0812">Transmembrane</keyword>
<evidence type="ECO:0000313" key="2">
    <source>
        <dbReference type="EMBL" id="RMC15650.1"/>
    </source>
</evidence>
<accession>A0A3M0KY17</accession>
<keyword evidence="1" id="KW-0472">Membrane</keyword>
<protein>
    <recommendedName>
        <fullName evidence="4">Reverse transcriptase domain-containing protein</fullName>
    </recommendedName>
</protein>
<dbReference type="Proteomes" id="UP000269221">
    <property type="component" value="Unassembled WGS sequence"/>
</dbReference>
<dbReference type="AlphaFoldDB" id="A0A3M0KY17"/>
<comment type="caution">
    <text evidence="2">The sequence shown here is derived from an EMBL/GenBank/DDBJ whole genome shotgun (WGS) entry which is preliminary data.</text>
</comment>
<dbReference type="STRING" id="333673.A0A3M0KY17"/>